<evidence type="ECO:0000313" key="9">
    <source>
        <dbReference type="EMBL" id="CAK7344964.1"/>
    </source>
</evidence>
<evidence type="ECO:0000313" key="10">
    <source>
        <dbReference type="Proteomes" id="UP001314170"/>
    </source>
</evidence>
<keyword evidence="2" id="KW-0547">Nucleotide-binding</keyword>
<dbReference type="PRINTS" id="PR00364">
    <property type="entry name" value="DISEASERSIST"/>
</dbReference>
<dbReference type="GO" id="GO:0051707">
    <property type="term" value="P:response to other organism"/>
    <property type="evidence" value="ECO:0007669"/>
    <property type="project" value="UniProtKB-ARBA"/>
</dbReference>
<sequence length="852" mass="97308">MGVEDVIIGKLVEQVFTALMAQAQFAIEFRSHFEAMKTQLDLIKAFLADTNNLKIKKETLKTSLITLRDLVYEADDALTDCILRYEYQKDGSCTKYTPPEFFFRYQMGKQLKDINSRMDKMGTNLSLYLTPQHILSLGENTYRARLFTSQDFDPSEIVGLEDDIQKLKQWAFSTSGVFQRIGIVGMGGLGKTTIAQNFFDDKVVSCCFEKRIWVSVSQDFSEERLIRSILEQLGQNPSTGSDLGQMLRIINQSLQGQNCLIVMDDVWSFNQDWWSKLCSAIQKTGKRSCVLITTRNEDAATLMGVESSRIHHPKVLDKKDSWSLFCNFAFSETKGTCPNLQFEKVGKEIVGKCGGLPLAIKTIAALLAPKVHNLGDWKDILDHFHELTTREQNSSVKASLQLSYDALPTHLKQFLLCFSIYPEDFVIQAEQLVHWWVGEGFIQGDHSKTAEDLGYEYLTELVRRCLVEVVERRGYDGRVYSCKMHDLVRDLTNMIAEDEMFCSFEAGKQKLSPDSRWLSFTSEMSTTPLKSCSKLRALLLMGMGQGQVPFHKIHMVSLDSLRVLDLSHIRLDSTSMEKLLSWIFSLKRLAYLNLSGAVDLKEVPSSIRKLRNLQLLIFAGCSNLTKLHPSISYLKNLIVLDCGSCGLQYLPHGIGNLSKLQELSGFRVVRQSTTQSCHLLQLQQLVQLRVLRMNLNDESEIIESELDVLSTLVKLKVLAINTEDCKDKKVLEMLDKLRPPPSLQELYLRRYRNEILPKWINPTKLSVLRYFCIENGDLSFINPNAHTEEENASSWNYLEGLCLKFLPNLEEDWSELQKTMQSIRYIEVSNCFNLKNFPCSVNKPGIWRKVDD</sequence>
<dbReference type="PANTHER" id="PTHR36766:SF30">
    <property type="entry name" value="TIR-NBS TYPE DISEASE RESISTANCE PROTEIN-RELATED"/>
    <property type="match status" value="1"/>
</dbReference>
<dbReference type="AlphaFoldDB" id="A0AAV1S558"/>
<dbReference type="Pfam" id="PF00931">
    <property type="entry name" value="NB-ARC"/>
    <property type="match status" value="1"/>
</dbReference>
<dbReference type="PANTHER" id="PTHR36766">
    <property type="entry name" value="PLANT BROAD-SPECTRUM MILDEW RESISTANCE PROTEIN RPW8"/>
    <property type="match status" value="1"/>
</dbReference>
<dbReference type="InterPro" id="IPR058922">
    <property type="entry name" value="WHD_DRP"/>
</dbReference>
<reference evidence="9 10" key="1">
    <citation type="submission" date="2024-01" db="EMBL/GenBank/DDBJ databases">
        <authorList>
            <person name="Waweru B."/>
        </authorList>
    </citation>
    <scope>NUCLEOTIDE SEQUENCE [LARGE SCALE GENOMIC DNA]</scope>
</reference>
<dbReference type="Gene3D" id="1.10.10.10">
    <property type="entry name" value="Winged helix-like DNA-binding domain superfamily/Winged helix DNA-binding domain"/>
    <property type="match status" value="1"/>
</dbReference>
<dbReference type="SUPFAM" id="SSF52058">
    <property type="entry name" value="L domain-like"/>
    <property type="match status" value="1"/>
</dbReference>
<dbReference type="InterPro" id="IPR002182">
    <property type="entry name" value="NB-ARC"/>
</dbReference>
<organism evidence="9 10">
    <name type="scientific">Dovyalis caffra</name>
    <dbReference type="NCBI Taxonomy" id="77055"/>
    <lineage>
        <taxon>Eukaryota</taxon>
        <taxon>Viridiplantae</taxon>
        <taxon>Streptophyta</taxon>
        <taxon>Embryophyta</taxon>
        <taxon>Tracheophyta</taxon>
        <taxon>Spermatophyta</taxon>
        <taxon>Magnoliopsida</taxon>
        <taxon>eudicotyledons</taxon>
        <taxon>Gunneridae</taxon>
        <taxon>Pentapetalae</taxon>
        <taxon>rosids</taxon>
        <taxon>fabids</taxon>
        <taxon>Malpighiales</taxon>
        <taxon>Salicaceae</taxon>
        <taxon>Flacourtieae</taxon>
        <taxon>Dovyalis</taxon>
    </lineage>
</organism>
<dbReference type="InterPro" id="IPR036388">
    <property type="entry name" value="WH-like_DNA-bd_sf"/>
</dbReference>
<dbReference type="GO" id="GO:0005524">
    <property type="term" value="F:ATP binding"/>
    <property type="evidence" value="ECO:0007669"/>
    <property type="project" value="UniProtKB-KW"/>
</dbReference>
<dbReference type="GO" id="GO:0043531">
    <property type="term" value="F:ADP binding"/>
    <property type="evidence" value="ECO:0007669"/>
    <property type="project" value="InterPro"/>
</dbReference>
<dbReference type="Gene3D" id="1.20.5.4130">
    <property type="match status" value="1"/>
</dbReference>
<feature type="domain" description="Disease resistance R13L4/SHOC-2-like LRR" evidence="8">
    <location>
        <begin position="554"/>
        <end position="774"/>
    </location>
</feature>
<evidence type="ECO:0008006" key="11">
    <source>
        <dbReference type="Google" id="ProtNLM"/>
    </source>
</evidence>
<evidence type="ECO:0000259" key="8">
    <source>
        <dbReference type="Pfam" id="PF23598"/>
    </source>
</evidence>
<evidence type="ECO:0000256" key="3">
    <source>
        <dbReference type="ARBA" id="ARBA00022821"/>
    </source>
</evidence>
<keyword evidence="4" id="KW-0067">ATP-binding</keyword>
<evidence type="ECO:0000256" key="1">
    <source>
        <dbReference type="ARBA" id="ARBA00022737"/>
    </source>
</evidence>
<keyword evidence="10" id="KW-1185">Reference proteome</keyword>
<evidence type="ECO:0000259" key="7">
    <source>
        <dbReference type="Pfam" id="PF23559"/>
    </source>
</evidence>
<dbReference type="InterPro" id="IPR027417">
    <property type="entry name" value="P-loop_NTPase"/>
</dbReference>
<dbReference type="Pfam" id="PF18052">
    <property type="entry name" value="Rx_N"/>
    <property type="match status" value="1"/>
</dbReference>
<keyword evidence="1" id="KW-0677">Repeat</keyword>
<dbReference type="Gene3D" id="1.10.8.430">
    <property type="entry name" value="Helical domain of apoptotic protease-activating factors"/>
    <property type="match status" value="1"/>
</dbReference>
<dbReference type="Gene3D" id="3.80.10.10">
    <property type="entry name" value="Ribonuclease Inhibitor"/>
    <property type="match status" value="1"/>
</dbReference>
<dbReference type="EMBL" id="CAWUPB010001166">
    <property type="protein sequence ID" value="CAK7344964.1"/>
    <property type="molecule type" value="Genomic_DNA"/>
</dbReference>
<dbReference type="SUPFAM" id="SSF52540">
    <property type="entry name" value="P-loop containing nucleoside triphosphate hydrolases"/>
    <property type="match status" value="1"/>
</dbReference>
<feature type="domain" description="Disease resistance protein winged helix" evidence="7">
    <location>
        <begin position="420"/>
        <end position="491"/>
    </location>
</feature>
<evidence type="ECO:0000256" key="4">
    <source>
        <dbReference type="ARBA" id="ARBA00022840"/>
    </source>
</evidence>
<protein>
    <recommendedName>
        <fullName evidence="11">Disease resistance RPP13-like protein 4</fullName>
    </recommendedName>
</protein>
<proteinExistence type="predicted"/>
<evidence type="ECO:0000256" key="2">
    <source>
        <dbReference type="ARBA" id="ARBA00022741"/>
    </source>
</evidence>
<dbReference type="GO" id="GO:0006952">
    <property type="term" value="P:defense response"/>
    <property type="evidence" value="ECO:0007669"/>
    <property type="project" value="UniProtKB-KW"/>
</dbReference>
<keyword evidence="3" id="KW-0611">Plant defense</keyword>
<dbReference type="FunFam" id="1.10.10.10:FF:000322">
    <property type="entry name" value="Probable disease resistance protein At1g63360"/>
    <property type="match status" value="1"/>
</dbReference>
<feature type="domain" description="Disease resistance N-terminal" evidence="6">
    <location>
        <begin position="8"/>
        <end position="90"/>
    </location>
</feature>
<dbReference type="InterPro" id="IPR041118">
    <property type="entry name" value="Rx_N"/>
</dbReference>
<dbReference type="InterPro" id="IPR032675">
    <property type="entry name" value="LRR_dom_sf"/>
</dbReference>
<dbReference type="Pfam" id="PF23598">
    <property type="entry name" value="LRR_14"/>
    <property type="match status" value="1"/>
</dbReference>
<evidence type="ECO:0000259" key="5">
    <source>
        <dbReference type="Pfam" id="PF00931"/>
    </source>
</evidence>
<name>A0AAV1S558_9ROSI</name>
<dbReference type="InterPro" id="IPR055414">
    <property type="entry name" value="LRR_R13L4/SHOC2-like"/>
</dbReference>
<gene>
    <name evidence="9" type="ORF">DCAF_LOCUS18026</name>
</gene>
<comment type="caution">
    <text evidence="9">The sequence shown here is derived from an EMBL/GenBank/DDBJ whole genome shotgun (WGS) entry which is preliminary data.</text>
</comment>
<dbReference type="Proteomes" id="UP001314170">
    <property type="component" value="Unassembled WGS sequence"/>
</dbReference>
<dbReference type="Gene3D" id="3.40.50.300">
    <property type="entry name" value="P-loop containing nucleotide triphosphate hydrolases"/>
    <property type="match status" value="1"/>
</dbReference>
<feature type="domain" description="NB-ARC" evidence="5">
    <location>
        <begin position="161"/>
        <end position="333"/>
    </location>
</feature>
<accession>A0AAV1S558</accession>
<evidence type="ECO:0000259" key="6">
    <source>
        <dbReference type="Pfam" id="PF18052"/>
    </source>
</evidence>
<dbReference type="InterPro" id="IPR042197">
    <property type="entry name" value="Apaf_helical"/>
</dbReference>
<dbReference type="Pfam" id="PF23559">
    <property type="entry name" value="WHD_DRP"/>
    <property type="match status" value="1"/>
</dbReference>